<evidence type="ECO:0008006" key="3">
    <source>
        <dbReference type="Google" id="ProtNLM"/>
    </source>
</evidence>
<reference evidence="2" key="1">
    <citation type="journal article" date="2019" name="Int. J. Syst. Evol. Microbiol.">
        <title>The Global Catalogue of Microorganisms (GCM) 10K type strain sequencing project: providing services to taxonomists for standard genome sequencing and annotation.</title>
        <authorList>
            <consortium name="The Broad Institute Genomics Platform"/>
            <consortium name="The Broad Institute Genome Sequencing Center for Infectious Disease"/>
            <person name="Wu L."/>
            <person name="Ma J."/>
        </authorList>
    </citation>
    <scope>NUCLEOTIDE SEQUENCE [LARGE SCALE GENOMIC DNA]</scope>
    <source>
        <strain evidence="2">CGMCC 1.13681</strain>
    </source>
</reference>
<evidence type="ECO:0000313" key="2">
    <source>
        <dbReference type="Proteomes" id="UP001596413"/>
    </source>
</evidence>
<sequence length="364" mass="39020">MEIIVTLILLALAAVLCVRLVRHSRARAGQGVLGSGRVVDPAVELGFAPAAELDVRLPGADPELAEVLESVMGSGDWTPAARLLAFTGDEWELRWQRVQTLAGAAAYQLAQQPGEGGAWLRRWRAEAPKDAGGAEVMAEFLVRRAWAAGSAADDYRIILEEARTVAEEARLLTPGSPVPGIIELAVARGLAYRRPDFEQLWARTEALAPDHLGAHLAALSYAGAKWHGTREDAYDFAERAAASAPEGSLLPALPLFAVYDHLPEANMVEGLYRSAVVTQAVAGALYAVAHAHPGHPMLPHVRHLLVWFLVRAERYEEALEQLAHVDGHVGAVPWSYSENPAAEYAVYRALAIAGAGGGRKVQGA</sequence>
<protein>
    <recommendedName>
        <fullName evidence="3">DUF4034 domain-containing protein</fullName>
    </recommendedName>
</protein>
<accession>A0ABW2GBQ1</accession>
<gene>
    <name evidence="1" type="ORF">ACFQLX_03745</name>
</gene>
<dbReference type="Proteomes" id="UP001596413">
    <property type="component" value="Unassembled WGS sequence"/>
</dbReference>
<comment type="caution">
    <text evidence="1">The sequence shown here is derived from an EMBL/GenBank/DDBJ whole genome shotgun (WGS) entry which is preliminary data.</text>
</comment>
<dbReference type="EMBL" id="JBHSZO010000004">
    <property type="protein sequence ID" value="MFC7217286.1"/>
    <property type="molecule type" value="Genomic_DNA"/>
</dbReference>
<name>A0ABW2GBQ1_9ACTN</name>
<evidence type="ECO:0000313" key="1">
    <source>
        <dbReference type="EMBL" id="MFC7217286.1"/>
    </source>
</evidence>
<organism evidence="1 2">
    <name type="scientific">Streptomyces polyrhachis</name>
    <dbReference type="NCBI Taxonomy" id="1282885"/>
    <lineage>
        <taxon>Bacteria</taxon>
        <taxon>Bacillati</taxon>
        <taxon>Actinomycetota</taxon>
        <taxon>Actinomycetes</taxon>
        <taxon>Kitasatosporales</taxon>
        <taxon>Streptomycetaceae</taxon>
        <taxon>Streptomyces</taxon>
    </lineage>
</organism>
<proteinExistence type="predicted"/>
<keyword evidence="2" id="KW-1185">Reference proteome</keyword>
<dbReference type="RefSeq" id="WP_386411859.1">
    <property type="nucleotide sequence ID" value="NZ_JBHSZO010000004.1"/>
</dbReference>